<feature type="domain" description="DUF4440" evidence="1">
    <location>
        <begin position="13"/>
        <end position="120"/>
    </location>
</feature>
<accession>A0A9W6QYY3</accession>
<evidence type="ECO:0000313" key="3">
    <source>
        <dbReference type="Proteomes" id="UP001165136"/>
    </source>
</evidence>
<gene>
    <name evidence="2" type="ORF">Atai01_27380</name>
</gene>
<dbReference type="Gene3D" id="3.10.450.50">
    <property type="match status" value="1"/>
</dbReference>
<dbReference type="InterPro" id="IPR032710">
    <property type="entry name" value="NTF2-like_dom_sf"/>
</dbReference>
<comment type="caution">
    <text evidence="2">The sequence shown here is derived from an EMBL/GenBank/DDBJ whole genome shotgun (WGS) entry which is preliminary data.</text>
</comment>
<reference evidence="2" key="1">
    <citation type="submission" date="2023-03" db="EMBL/GenBank/DDBJ databases">
        <title>Amycolatopsis taiwanensis NBRC 103393.</title>
        <authorList>
            <person name="Ichikawa N."/>
            <person name="Sato H."/>
            <person name="Tonouchi N."/>
        </authorList>
    </citation>
    <scope>NUCLEOTIDE SEQUENCE</scope>
    <source>
        <strain evidence="2">NBRC 103393</strain>
    </source>
</reference>
<dbReference type="InterPro" id="IPR027843">
    <property type="entry name" value="DUF4440"/>
</dbReference>
<keyword evidence="3" id="KW-1185">Reference proteome</keyword>
<name>A0A9W6QYY3_9PSEU</name>
<dbReference type="SUPFAM" id="SSF54427">
    <property type="entry name" value="NTF2-like"/>
    <property type="match status" value="1"/>
</dbReference>
<protein>
    <recommendedName>
        <fullName evidence="1">DUF4440 domain-containing protein</fullName>
    </recommendedName>
</protein>
<sequence length="148" mass="16320">MGTSTVETELHALIDEMNAAWGDADAYGAVFTEDADYVTFFGGRARGRQEIIDSHRPLFEGAMRNSRLEGRIDSFAVLSPDVALVHTAGGLRKGKGERPSHRAGSVQTMVVVKDGERWRIRAFQNTKYQPLTAFLTNRVAPLMAKPGR</sequence>
<evidence type="ECO:0000259" key="1">
    <source>
        <dbReference type="Pfam" id="PF14534"/>
    </source>
</evidence>
<dbReference type="InterPro" id="IPR011944">
    <property type="entry name" value="Steroid_delta5-4_isomerase"/>
</dbReference>
<organism evidence="2 3">
    <name type="scientific">Amycolatopsis taiwanensis</name>
    <dbReference type="NCBI Taxonomy" id="342230"/>
    <lineage>
        <taxon>Bacteria</taxon>
        <taxon>Bacillati</taxon>
        <taxon>Actinomycetota</taxon>
        <taxon>Actinomycetes</taxon>
        <taxon>Pseudonocardiales</taxon>
        <taxon>Pseudonocardiaceae</taxon>
        <taxon>Amycolatopsis</taxon>
    </lineage>
</organism>
<evidence type="ECO:0000313" key="2">
    <source>
        <dbReference type="EMBL" id="GLY66119.1"/>
    </source>
</evidence>
<proteinExistence type="predicted"/>
<dbReference type="Proteomes" id="UP001165136">
    <property type="component" value="Unassembled WGS sequence"/>
</dbReference>
<dbReference type="NCBIfam" id="TIGR02246">
    <property type="entry name" value="SgcJ/EcaC family oxidoreductase"/>
    <property type="match status" value="1"/>
</dbReference>
<dbReference type="EMBL" id="BSTI01000005">
    <property type="protein sequence ID" value="GLY66119.1"/>
    <property type="molecule type" value="Genomic_DNA"/>
</dbReference>
<dbReference type="Pfam" id="PF14534">
    <property type="entry name" value="DUF4440"/>
    <property type="match status" value="1"/>
</dbReference>
<dbReference type="RefSeq" id="WP_285487044.1">
    <property type="nucleotide sequence ID" value="NZ_BSTI01000005.1"/>
</dbReference>
<dbReference type="AlphaFoldDB" id="A0A9W6QYY3"/>